<comment type="caution">
    <text evidence="4">The sequence shown here is derived from an EMBL/GenBank/DDBJ whole genome shotgun (WGS) entry which is preliminary data.</text>
</comment>
<feature type="region of interest" description="Disordered" evidence="1">
    <location>
        <begin position="294"/>
        <end position="342"/>
    </location>
</feature>
<feature type="signal peptide" evidence="3">
    <location>
        <begin position="1"/>
        <end position="19"/>
    </location>
</feature>
<evidence type="ECO:0000256" key="1">
    <source>
        <dbReference type="SAM" id="MobiDB-lite"/>
    </source>
</evidence>
<evidence type="ECO:0000256" key="3">
    <source>
        <dbReference type="SAM" id="SignalP"/>
    </source>
</evidence>
<feature type="compositionally biased region" description="Polar residues" evidence="1">
    <location>
        <begin position="319"/>
        <end position="334"/>
    </location>
</feature>
<reference evidence="4 5" key="1">
    <citation type="journal article" date="2024" name="Insects">
        <title>An Improved Chromosome-Level Genome Assembly of the Firefly Pyrocoelia pectoralis.</title>
        <authorList>
            <person name="Fu X."/>
            <person name="Meyer-Rochow V.B."/>
            <person name="Ballantyne L."/>
            <person name="Zhu X."/>
        </authorList>
    </citation>
    <scope>NUCLEOTIDE SEQUENCE [LARGE SCALE GENOMIC DNA]</scope>
    <source>
        <strain evidence="4">XCY_ONT2</strain>
    </source>
</reference>
<feature type="region of interest" description="Disordered" evidence="1">
    <location>
        <begin position="110"/>
        <end position="159"/>
    </location>
</feature>
<keyword evidence="2" id="KW-1133">Transmembrane helix</keyword>
<feature type="chain" id="PRO_5043053438" evidence="3">
    <location>
        <begin position="20"/>
        <end position="342"/>
    </location>
</feature>
<evidence type="ECO:0000313" key="5">
    <source>
        <dbReference type="Proteomes" id="UP001329430"/>
    </source>
</evidence>
<dbReference type="AlphaFoldDB" id="A0AAN7VLB0"/>
<keyword evidence="5" id="KW-1185">Reference proteome</keyword>
<organism evidence="4 5">
    <name type="scientific">Pyrocoelia pectoralis</name>
    <dbReference type="NCBI Taxonomy" id="417401"/>
    <lineage>
        <taxon>Eukaryota</taxon>
        <taxon>Metazoa</taxon>
        <taxon>Ecdysozoa</taxon>
        <taxon>Arthropoda</taxon>
        <taxon>Hexapoda</taxon>
        <taxon>Insecta</taxon>
        <taxon>Pterygota</taxon>
        <taxon>Neoptera</taxon>
        <taxon>Endopterygota</taxon>
        <taxon>Coleoptera</taxon>
        <taxon>Polyphaga</taxon>
        <taxon>Elateriformia</taxon>
        <taxon>Elateroidea</taxon>
        <taxon>Lampyridae</taxon>
        <taxon>Lampyrinae</taxon>
        <taxon>Pyrocoelia</taxon>
    </lineage>
</organism>
<keyword evidence="2" id="KW-0472">Membrane</keyword>
<name>A0AAN7VLB0_9COLE</name>
<feature type="compositionally biased region" description="Acidic residues" evidence="1">
    <location>
        <begin position="121"/>
        <end position="145"/>
    </location>
</feature>
<feature type="compositionally biased region" description="Basic and acidic residues" evidence="1">
    <location>
        <begin position="296"/>
        <end position="308"/>
    </location>
</feature>
<keyword evidence="2" id="KW-0812">Transmembrane</keyword>
<feature type="transmembrane region" description="Helical" evidence="2">
    <location>
        <begin position="205"/>
        <end position="228"/>
    </location>
</feature>
<dbReference type="Proteomes" id="UP001329430">
    <property type="component" value="Chromosome 2"/>
</dbReference>
<sequence length="342" mass="38340">MYKNLLLILPFLLFAKSNNEEVRSTSNVRQLLKCASTLDYSCVLDYVQNAADNAYNSLIKEADAEARKMSIITGRADEEPPSSILSTITNIISELPNLLRASLNAALSGEEVGNDEKTSIEEVDDATEDDEEEEGEGEESEDDSEQNSTTVQPKALGDGVSHCKNGTICRSRSSKGVERYSNKNSVSAKHLGVSRKKKKKKKLKAIIKFIAIAAILIIKLNIILKLLAAKLQIKFFLIAAVNLIINLARFWWDLKKGHNEQPQKVIYYEHAQHQHHYDGGDDWHSSGPSDSYWGRSYEKEDDDNKKTAQDLAYSKQAPGGTTYSRIDNKPNFSWNPWAERSL</sequence>
<gene>
    <name evidence="4" type="ORF">RI129_002113</name>
</gene>
<dbReference type="EMBL" id="JAVRBK010000002">
    <property type="protein sequence ID" value="KAK5647221.1"/>
    <property type="molecule type" value="Genomic_DNA"/>
</dbReference>
<evidence type="ECO:0000313" key="4">
    <source>
        <dbReference type="EMBL" id="KAK5647221.1"/>
    </source>
</evidence>
<keyword evidence="3" id="KW-0732">Signal</keyword>
<protein>
    <submittedName>
        <fullName evidence="4">Uncharacterized protein</fullName>
    </submittedName>
</protein>
<feature type="transmembrane region" description="Helical" evidence="2">
    <location>
        <begin position="235"/>
        <end position="252"/>
    </location>
</feature>
<proteinExistence type="predicted"/>
<accession>A0AAN7VLB0</accession>
<evidence type="ECO:0000256" key="2">
    <source>
        <dbReference type="SAM" id="Phobius"/>
    </source>
</evidence>